<dbReference type="RefSeq" id="WP_229686581.1">
    <property type="nucleotide sequence ID" value="NZ_BMMK01000021.1"/>
</dbReference>
<accession>A0A8J3CH96</accession>
<reference evidence="1" key="2">
    <citation type="submission" date="2020-09" db="EMBL/GenBank/DDBJ databases">
        <authorList>
            <person name="Sun Q."/>
            <person name="Zhou Y."/>
        </authorList>
    </citation>
    <scope>NUCLEOTIDE SEQUENCE</scope>
    <source>
        <strain evidence="1">CGMCC 4.5737</strain>
    </source>
</reference>
<keyword evidence="2" id="KW-1185">Reference proteome</keyword>
<protein>
    <submittedName>
        <fullName evidence="1">Uncharacterized protein</fullName>
    </submittedName>
</protein>
<sequence length="122" mass="13319">MSQREIDAAAVRAFPELRHLITIRDAGWRFLPAPKVDGVPVRVDGFRDHGGYQDAIRVESPTNAMGLRMTCDDPPGIVWERTGTLGEVVTELVLLPPPGHRLAPYLVTGTAPLLVPSLAGWE</sequence>
<evidence type="ECO:0000313" key="1">
    <source>
        <dbReference type="EMBL" id="GGM67168.1"/>
    </source>
</evidence>
<comment type="caution">
    <text evidence="1">The sequence shown here is derived from an EMBL/GenBank/DDBJ whole genome shotgun (WGS) entry which is preliminary data.</text>
</comment>
<dbReference type="AlphaFoldDB" id="A0A8J3CH96"/>
<evidence type="ECO:0000313" key="2">
    <source>
        <dbReference type="Proteomes" id="UP000637578"/>
    </source>
</evidence>
<gene>
    <name evidence="1" type="ORF">GCM10012275_42100</name>
</gene>
<name>A0A8J3CH96_9PSEU</name>
<organism evidence="1 2">
    <name type="scientific">Longimycelium tulufanense</name>
    <dbReference type="NCBI Taxonomy" id="907463"/>
    <lineage>
        <taxon>Bacteria</taxon>
        <taxon>Bacillati</taxon>
        <taxon>Actinomycetota</taxon>
        <taxon>Actinomycetes</taxon>
        <taxon>Pseudonocardiales</taxon>
        <taxon>Pseudonocardiaceae</taxon>
        <taxon>Longimycelium</taxon>
    </lineage>
</organism>
<dbReference type="Proteomes" id="UP000637578">
    <property type="component" value="Unassembled WGS sequence"/>
</dbReference>
<dbReference type="EMBL" id="BMMK01000021">
    <property type="protein sequence ID" value="GGM67168.1"/>
    <property type="molecule type" value="Genomic_DNA"/>
</dbReference>
<reference evidence="1" key="1">
    <citation type="journal article" date="2014" name="Int. J. Syst. Evol. Microbiol.">
        <title>Complete genome sequence of Corynebacterium casei LMG S-19264T (=DSM 44701T), isolated from a smear-ripened cheese.</title>
        <authorList>
            <consortium name="US DOE Joint Genome Institute (JGI-PGF)"/>
            <person name="Walter F."/>
            <person name="Albersmeier A."/>
            <person name="Kalinowski J."/>
            <person name="Ruckert C."/>
        </authorList>
    </citation>
    <scope>NUCLEOTIDE SEQUENCE</scope>
    <source>
        <strain evidence="1">CGMCC 4.5737</strain>
    </source>
</reference>
<proteinExistence type="predicted"/>